<keyword evidence="7" id="KW-1185">Reference proteome</keyword>
<protein>
    <recommendedName>
        <fullName evidence="3 4">Formyltetrahydrofolate deformylase</fullName>
        <ecNumber evidence="3 4">3.5.1.10</ecNumber>
    </recommendedName>
    <alternativeName>
        <fullName evidence="3">Formyl-FH(4) hydrolase</fullName>
    </alternativeName>
</protein>
<organism evidence="6 7">
    <name type="scientific">Arthrobacter crusticola</name>
    <dbReference type="NCBI Taxonomy" id="2547960"/>
    <lineage>
        <taxon>Bacteria</taxon>
        <taxon>Bacillati</taxon>
        <taxon>Actinomycetota</taxon>
        <taxon>Actinomycetes</taxon>
        <taxon>Micrococcales</taxon>
        <taxon>Micrococcaceae</taxon>
        <taxon>Arthrobacter</taxon>
    </lineage>
</organism>
<evidence type="ECO:0000259" key="5">
    <source>
        <dbReference type="Pfam" id="PF00551"/>
    </source>
</evidence>
<dbReference type="InterPro" id="IPR041729">
    <property type="entry name" value="Formyl-FH4-Hydrolase_C"/>
</dbReference>
<dbReference type="PIRSF" id="PIRSF036480">
    <property type="entry name" value="FormyFH4_hydr"/>
    <property type="match status" value="1"/>
</dbReference>
<dbReference type="PANTHER" id="PTHR42706">
    <property type="entry name" value="FORMYLTETRAHYDROFOLATE DEFORMYLASE"/>
    <property type="match status" value="1"/>
</dbReference>
<evidence type="ECO:0000313" key="6">
    <source>
        <dbReference type="EMBL" id="TDK26570.1"/>
    </source>
</evidence>
<dbReference type="NCBIfam" id="TIGR00655">
    <property type="entry name" value="PurU"/>
    <property type="match status" value="1"/>
</dbReference>
<dbReference type="InterPro" id="IPR002376">
    <property type="entry name" value="Formyl_transf_N"/>
</dbReference>
<accession>A0A4R5TZA3</accession>
<evidence type="ECO:0000256" key="4">
    <source>
        <dbReference type="NCBIfam" id="TIGR00655"/>
    </source>
</evidence>
<dbReference type="PANTHER" id="PTHR42706:SF1">
    <property type="entry name" value="FORMYLTETRAHYDROFOLATE DEFORMYLASE 2, MITOCHONDRIAL"/>
    <property type="match status" value="1"/>
</dbReference>
<comment type="catalytic activity">
    <reaction evidence="3">
        <text>(6R)-10-formyltetrahydrofolate + H2O = (6S)-5,6,7,8-tetrahydrofolate + formate + H(+)</text>
        <dbReference type="Rhea" id="RHEA:19833"/>
        <dbReference type="ChEBI" id="CHEBI:15377"/>
        <dbReference type="ChEBI" id="CHEBI:15378"/>
        <dbReference type="ChEBI" id="CHEBI:15740"/>
        <dbReference type="ChEBI" id="CHEBI:57453"/>
        <dbReference type="ChEBI" id="CHEBI:195366"/>
        <dbReference type="EC" id="3.5.1.10"/>
    </reaction>
</comment>
<dbReference type="GO" id="GO:0006730">
    <property type="term" value="P:one-carbon metabolic process"/>
    <property type="evidence" value="ECO:0007669"/>
    <property type="project" value="UniProtKB-KW"/>
</dbReference>
<dbReference type="NCBIfam" id="NF004684">
    <property type="entry name" value="PRK06027.1"/>
    <property type="match status" value="1"/>
</dbReference>
<gene>
    <name evidence="3 6" type="primary">purU</name>
    <name evidence="6" type="ORF">E2F48_05110</name>
</gene>
<evidence type="ECO:0000256" key="1">
    <source>
        <dbReference type="ARBA" id="ARBA00022563"/>
    </source>
</evidence>
<dbReference type="InterPro" id="IPR004810">
    <property type="entry name" value="PurU"/>
</dbReference>
<evidence type="ECO:0000256" key="3">
    <source>
        <dbReference type="HAMAP-Rule" id="MF_01927"/>
    </source>
</evidence>
<sequence length="326" mass="35972">MRRALCHRQAALSSRRRNHPVGEFVTTALGRRPSGGSVTAPPTRTAQFVLTLVCPERPGIVRAISCFLADREFDIVEHQQFDDHVSGNLYLRTAFTGESAEVTAAGLTEEFAAVAAEFGMDFTIHDGRPQRVLVMVSRFSHCLNDLISRWKAGSLGAELAVVVSNHEDLRGMAEAAGLPFIHVPVTADTKPAAERRLLDLVEEYDADLVVLARYMQVLSDGMCTALRGRAINIHHSFLPGFKGAKPYHQAYDRGVKLVGATAHYVTPDLDEGPIIEQEVFRVDHTQDADALVTVGRDAESQALARAVRWHCQHRVLLSNTRTVVFR</sequence>
<keyword evidence="3" id="KW-0658">Purine biosynthesis</keyword>
<reference evidence="6 7" key="1">
    <citation type="submission" date="2019-03" db="EMBL/GenBank/DDBJ databases">
        <title>Arthrobacter sp. nov., an bacterium isolated from biocrust in Mu Us Desert.</title>
        <authorList>
            <person name="Lixiong L."/>
        </authorList>
    </citation>
    <scope>NUCLEOTIDE SEQUENCE [LARGE SCALE GENOMIC DNA]</scope>
    <source>
        <strain evidence="6 7">SLN-3</strain>
    </source>
</reference>
<proteinExistence type="inferred from homology"/>
<dbReference type="HAMAP" id="MF_01927">
    <property type="entry name" value="PurU"/>
    <property type="match status" value="1"/>
</dbReference>
<dbReference type="GO" id="GO:0006189">
    <property type="term" value="P:'de novo' IMP biosynthetic process"/>
    <property type="evidence" value="ECO:0007669"/>
    <property type="project" value="UniProtKB-UniRule"/>
</dbReference>
<dbReference type="CDD" id="cd04875">
    <property type="entry name" value="ACT_F4HF-DF"/>
    <property type="match status" value="1"/>
</dbReference>
<dbReference type="UniPathway" id="UPA00074">
    <property type="reaction ID" value="UER00170"/>
</dbReference>
<dbReference type="InterPro" id="IPR044074">
    <property type="entry name" value="PurU_ACT"/>
</dbReference>
<dbReference type="AlphaFoldDB" id="A0A4R5TZA3"/>
<evidence type="ECO:0000313" key="7">
    <source>
        <dbReference type="Proteomes" id="UP000295411"/>
    </source>
</evidence>
<keyword evidence="1 3" id="KW-0554">One-carbon metabolism</keyword>
<keyword evidence="2 3" id="KW-0378">Hydrolase</keyword>
<dbReference type="CDD" id="cd08648">
    <property type="entry name" value="FMT_core_Formyl-FH4-Hydrolase_C"/>
    <property type="match status" value="1"/>
</dbReference>
<dbReference type="EC" id="3.5.1.10" evidence="3 4"/>
<comment type="function">
    <text evidence="3">Catalyzes the hydrolysis of 10-formyltetrahydrofolate (formyl-FH4) to formate and tetrahydrofolate (FH4).</text>
</comment>
<comment type="similarity">
    <text evidence="3">Belongs to the PurU family.</text>
</comment>
<dbReference type="SUPFAM" id="SSF53328">
    <property type="entry name" value="Formyltransferase"/>
    <property type="match status" value="1"/>
</dbReference>
<dbReference type="GO" id="GO:0008864">
    <property type="term" value="F:formyltetrahydrofolate deformylase activity"/>
    <property type="evidence" value="ECO:0007669"/>
    <property type="project" value="UniProtKB-UniRule"/>
</dbReference>
<dbReference type="Proteomes" id="UP000295411">
    <property type="component" value="Unassembled WGS sequence"/>
</dbReference>
<dbReference type="EMBL" id="SMTK01000002">
    <property type="protein sequence ID" value="TDK26570.1"/>
    <property type="molecule type" value="Genomic_DNA"/>
</dbReference>
<dbReference type="SUPFAM" id="SSF55021">
    <property type="entry name" value="ACT-like"/>
    <property type="match status" value="1"/>
</dbReference>
<comment type="pathway">
    <text evidence="3">Purine metabolism; IMP biosynthesis via de novo pathway; formate from 10-formyl-5,6,7,8-tetrahydrofolate: step 1/1.</text>
</comment>
<dbReference type="Gene3D" id="3.30.70.260">
    <property type="match status" value="1"/>
</dbReference>
<feature type="domain" description="Formyl transferase N-terminal" evidence="5">
    <location>
        <begin position="131"/>
        <end position="307"/>
    </location>
</feature>
<evidence type="ECO:0000256" key="2">
    <source>
        <dbReference type="ARBA" id="ARBA00022801"/>
    </source>
</evidence>
<dbReference type="InterPro" id="IPR036477">
    <property type="entry name" value="Formyl_transf_N_sf"/>
</dbReference>
<feature type="active site" evidence="3">
    <location>
        <position position="270"/>
    </location>
</feature>
<dbReference type="InterPro" id="IPR045865">
    <property type="entry name" value="ACT-like_dom_sf"/>
</dbReference>
<dbReference type="Gene3D" id="3.40.50.170">
    <property type="entry name" value="Formyl transferase, N-terminal domain"/>
    <property type="match status" value="1"/>
</dbReference>
<dbReference type="Pfam" id="PF00551">
    <property type="entry name" value="Formyl_trans_N"/>
    <property type="match status" value="1"/>
</dbReference>
<name>A0A4R5TZA3_9MICC</name>
<dbReference type="OrthoDB" id="9806170at2"/>
<comment type="caution">
    <text evidence="6">The sequence shown here is derived from an EMBL/GenBank/DDBJ whole genome shotgun (WGS) entry which is preliminary data.</text>
</comment>
<dbReference type="PRINTS" id="PR01575">
    <property type="entry name" value="FFH4HYDRLASE"/>
</dbReference>